<organism evidence="9 10">
    <name type="scientific">Aureimonas jatrophae</name>
    <dbReference type="NCBI Taxonomy" id="1166073"/>
    <lineage>
        <taxon>Bacteria</taxon>
        <taxon>Pseudomonadati</taxon>
        <taxon>Pseudomonadota</taxon>
        <taxon>Alphaproteobacteria</taxon>
        <taxon>Hyphomicrobiales</taxon>
        <taxon>Aurantimonadaceae</taxon>
        <taxon>Aureimonas</taxon>
    </lineage>
</organism>
<evidence type="ECO:0000259" key="8">
    <source>
        <dbReference type="SMART" id="SM00014"/>
    </source>
</evidence>
<dbReference type="EMBL" id="FNIT01000001">
    <property type="protein sequence ID" value="SDN57631.1"/>
    <property type="molecule type" value="Genomic_DNA"/>
</dbReference>
<dbReference type="PANTHER" id="PTHR14969:SF62">
    <property type="entry name" value="DECAPRENYLPHOSPHORYL-5-PHOSPHORIBOSE PHOSPHATASE RV3807C-RELATED"/>
    <property type="match status" value="1"/>
</dbReference>
<feature type="domain" description="Phosphatidic acid phosphatase type 2/haloperoxidase" evidence="8">
    <location>
        <begin position="69"/>
        <end position="183"/>
    </location>
</feature>
<dbReference type="InterPro" id="IPR036938">
    <property type="entry name" value="PAP2/HPO_sf"/>
</dbReference>
<dbReference type="SUPFAM" id="SSF48317">
    <property type="entry name" value="Acid phosphatase/Vanadium-dependent haloperoxidase"/>
    <property type="match status" value="1"/>
</dbReference>
<dbReference type="InterPro" id="IPR000326">
    <property type="entry name" value="PAP2/HPO"/>
</dbReference>
<evidence type="ECO:0000256" key="2">
    <source>
        <dbReference type="ARBA" id="ARBA00022475"/>
    </source>
</evidence>
<dbReference type="RefSeq" id="WP_170842419.1">
    <property type="nucleotide sequence ID" value="NZ_FNIT01000001.1"/>
</dbReference>
<comment type="subcellular location">
    <subcellularLocation>
        <location evidence="1">Cell membrane</location>
        <topology evidence="1">Multi-pass membrane protein</topology>
    </subcellularLocation>
</comment>
<gene>
    <name evidence="9" type="ORF">SAMN05192530_101320</name>
</gene>
<sequence>MTHPHDPSLPDLEQQDIELAEAAGRQRHRPLVRWAGWMSELADQPQLAALCASTALVGLAGGRRDILATGLQMLLAHAIATQAKGWIKNRVRRVRPYVVLDEGRYERETGETRHPRERSFPSGHTAGAVAVATVVALRHPAMAVPALALAAAASLVQLPRAKHYPSDLAAGTAIGLAGAGLSLGVGALLAGALRRR</sequence>
<dbReference type="GO" id="GO:0005886">
    <property type="term" value="C:plasma membrane"/>
    <property type="evidence" value="ECO:0007669"/>
    <property type="project" value="UniProtKB-SubCell"/>
</dbReference>
<dbReference type="Proteomes" id="UP000198793">
    <property type="component" value="Unassembled WGS sequence"/>
</dbReference>
<dbReference type="STRING" id="1166073.SAMN05192530_101320"/>
<evidence type="ECO:0000313" key="10">
    <source>
        <dbReference type="Proteomes" id="UP000198793"/>
    </source>
</evidence>
<evidence type="ECO:0000313" key="9">
    <source>
        <dbReference type="EMBL" id="SDN57631.1"/>
    </source>
</evidence>
<proteinExistence type="predicted"/>
<feature type="transmembrane region" description="Helical" evidence="7">
    <location>
        <begin position="126"/>
        <end position="156"/>
    </location>
</feature>
<evidence type="ECO:0000256" key="1">
    <source>
        <dbReference type="ARBA" id="ARBA00004651"/>
    </source>
</evidence>
<keyword evidence="2" id="KW-1003">Cell membrane</keyword>
<keyword evidence="10" id="KW-1185">Reference proteome</keyword>
<dbReference type="GO" id="GO:0016787">
    <property type="term" value="F:hydrolase activity"/>
    <property type="evidence" value="ECO:0007669"/>
    <property type="project" value="UniProtKB-KW"/>
</dbReference>
<evidence type="ECO:0000256" key="5">
    <source>
        <dbReference type="ARBA" id="ARBA00022989"/>
    </source>
</evidence>
<reference evidence="9 10" key="1">
    <citation type="submission" date="2016-10" db="EMBL/GenBank/DDBJ databases">
        <authorList>
            <person name="de Groot N.N."/>
        </authorList>
    </citation>
    <scope>NUCLEOTIDE SEQUENCE [LARGE SCALE GENOMIC DNA]</scope>
    <source>
        <strain evidence="10">L7-484,KACC 16230,DSM 25025</strain>
    </source>
</reference>
<evidence type="ECO:0000256" key="4">
    <source>
        <dbReference type="ARBA" id="ARBA00022801"/>
    </source>
</evidence>
<accession>A0A1H0CIL1</accession>
<name>A0A1H0CIL1_9HYPH</name>
<evidence type="ECO:0000256" key="7">
    <source>
        <dbReference type="SAM" id="Phobius"/>
    </source>
</evidence>
<dbReference type="AlphaFoldDB" id="A0A1H0CIL1"/>
<evidence type="ECO:0000256" key="3">
    <source>
        <dbReference type="ARBA" id="ARBA00022692"/>
    </source>
</evidence>
<keyword evidence="6 7" id="KW-0472">Membrane</keyword>
<keyword evidence="4" id="KW-0378">Hydrolase</keyword>
<dbReference type="Gene3D" id="1.20.144.10">
    <property type="entry name" value="Phosphatidic acid phosphatase type 2/haloperoxidase"/>
    <property type="match status" value="1"/>
</dbReference>
<protein>
    <submittedName>
        <fullName evidence="9">Undecaprenyl-diphosphatase</fullName>
    </submittedName>
</protein>
<dbReference type="Pfam" id="PF01569">
    <property type="entry name" value="PAP2"/>
    <property type="match status" value="1"/>
</dbReference>
<evidence type="ECO:0000256" key="6">
    <source>
        <dbReference type="ARBA" id="ARBA00023136"/>
    </source>
</evidence>
<keyword evidence="3 7" id="KW-0812">Transmembrane</keyword>
<keyword evidence="5 7" id="KW-1133">Transmembrane helix</keyword>
<feature type="transmembrane region" description="Helical" evidence="7">
    <location>
        <begin position="168"/>
        <end position="193"/>
    </location>
</feature>
<dbReference type="PANTHER" id="PTHR14969">
    <property type="entry name" value="SPHINGOSINE-1-PHOSPHATE PHOSPHOHYDROLASE"/>
    <property type="match status" value="1"/>
</dbReference>
<dbReference type="SMART" id="SM00014">
    <property type="entry name" value="acidPPc"/>
    <property type="match status" value="1"/>
</dbReference>